<keyword evidence="8 13" id="KW-1133">Transmembrane helix</keyword>
<dbReference type="PROSITE" id="PS50929">
    <property type="entry name" value="ABC_TM1F"/>
    <property type="match status" value="1"/>
</dbReference>
<keyword evidence="4 13" id="KW-0812">Transmembrane</keyword>
<name>A0A084Y3W4_9PROT</name>
<keyword evidence="9 13" id="KW-0472">Membrane</keyword>
<keyword evidence="5" id="KW-0204">Cytolysis</keyword>
<evidence type="ECO:0000256" key="11">
    <source>
        <dbReference type="ARBA" id="ARBA00061173"/>
    </source>
</evidence>
<dbReference type="SMART" id="SM00382">
    <property type="entry name" value="AAA"/>
    <property type="match status" value="1"/>
</dbReference>
<sequence>MLHTLQKLISLFPPGDRRKAVVLLLFILAGAIVEALCVALIFPVVTILANPKLALSAPPVAWLHRVLGQPDPMGFVLAILVGMLLLYLVKNSYAALVSLLQSRFAFARQNLLSQRLFHHYLHQPYAFHVQRNTGEMIRNLTHEADRLIWSVLLPSLILIAEGLIAVMLVLLLFYVDTIAASIVSGLFLLLGIAFYRVLRDRITHWGAQRQLHEGQRIQRIQEGLGGLKEIRILGTAEHFLQSFLFHSRERALYSSRHILAQGLPLLFLEVLAMGGLLAIAASTLLQNKPLEFVLPMLGLFVGASFRLIPAANRIIITYQEVRFSGPTIDILFKELGPWINAEDRIEDVLPLPMRNSIRVEQVSFRYSGAGCDALTNITLDIPFGAMIGFIGASGSGKTTLVDLVLGLLAPSAGRILADGQDIQGNVEGWQSQLGYIPQTIYLADTTIRNNVAFGRKVTEIDDSAVWQALAVARIDDFVRTLPAGLETSIGENGARLSGGQRQRIGIARAVFRDPPVLILDEATAALDSETEAEVMNAVTSLHGAKTLLIVAHRHSTLHNCDLIIKLEGGRIVGHGSPTVMLATGEVNA</sequence>
<evidence type="ECO:0000313" key="16">
    <source>
        <dbReference type="EMBL" id="KFB69408.1"/>
    </source>
</evidence>
<keyword evidence="7 16" id="KW-0067">ATP-binding</keyword>
<keyword evidence="2" id="KW-0813">Transport</keyword>
<evidence type="ECO:0000256" key="12">
    <source>
        <dbReference type="ARBA" id="ARBA00072252"/>
    </source>
</evidence>
<comment type="similarity">
    <text evidence="11">Belongs to the ABC transporter superfamily. Cyclolysin exporter (TC 3.A.1.109.2) family.</text>
</comment>
<dbReference type="GO" id="GO:0005524">
    <property type="term" value="F:ATP binding"/>
    <property type="evidence" value="ECO:0007669"/>
    <property type="project" value="UniProtKB-KW"/>
</dbReference>
<accession>A0A084Y3W4</accession>
<evidence type="ECO:0000256" key="5">
    <source>
        <dbReference type="ARBA" id="ARBA00022735"/>
    </source>
</evidence>
<dbReference type="EMBL" id="JDSS02000015">
    <property type="protein sequence ID" value="KFB69408.1"/>
    <property type="molecule type" value="Genomic_DNA"/>
</dbReference>
<evidence type="ECO:0000256" key="1">
    <source>
        <dbReference type="ARBA" id="ARBA00004651"/>
    </source>
</evidence>
<comment type="subcellular location">
    <subcellularLocation>
        <location evidence="1">Cell membrane</location>
        <topology evidence="1">Multi-pass membrane protein</topology>
    </subcellularLocation>
</comment>
<evidence type="ECO:0000313" key="17">
    <source>
        <dbReference type="Proteomes" id="UP000019812"/>
    </source>
</evidence>
<keyword evidence="6" id="KW-0547">Nucleotide-binding</keyword>
<dbReference type="GO" id="GO:0140359">
    <property type="term" value="F:ABC-type transporter activity"/>
    <property type="evidence" value="ECO:0007669"/>
    <property type="project" value="InterPro"/>
</dbReference>
<evidence type="ECO:0000256" key="7">
    <source>
        <dbReference type="ARBA" id="ARBA00022840"/>
    </source>
</evidence>
<dbReference type="PANTHER" id="PTHR24221:SF654">
    <property type="entry name" value="ATP-BINDING CASSETTE SUB-FAMILY B MEMBER 6"/>
    <property type="match status" value="1"/>
</dbReference>
<dbReference type="Proteomes" id="UP000019812">
    <property type="component" value="Unassembled WGS sequence"/>
</dbReference>
<dbReference type="GO" id="GO:0034040">
    <property type="term" value="F:ATPase-coupled lipid transmembrane transporter activity"/>
    <property type="evidence" value="ECO:0007669"/>
    <property type="project" value="TreeGrafter"/>
</dbReference>
<dbReference type="InterPro" id="IPR003593">
    <property type="entry name" value="AAA+_ATPase"/>
</dbReference>
<organism evidence="16 17">
    <name type="scientific">Candidatus Accumulibacter vicinus</name>
    <dbReference type="NCBI Taxonomy" id="2954382"/>
    <lineage>
        <taxon>Bacteria</taxon>
        <taxon>Pseudomonadati</taxon>
        <taxon>Pseudomonadota</taxon>
        <taxon>Betaproteobacteria</taxon>
        <taxon>Candidatus Accumulibacter</taxon>
    </lineage>
</organism>
<dbReference type="PANTHER" id="PTHR24221">
    <property type="entry name" value="ATP-BINDING CASSETTE SUB-FAMILY B"/>
    <property type="match status" value="1"/>
</dbReference>
<evidence type="ECO:0000256" key="6">
    <source>
        <dbReference type="ARBA" id="ARBA00022741"/>
    </source>
</evidence>
<keyword evidence="3" id="KW-1003">Cell membrane</keyword>
<keyword evidence="16" id="KW-0378">Hydrolase</keyword>
<dbReference type="InterPro" id="IPR011527">
    <property type="entry name" value="ABC1_TM_dom"/>
</dbReference>
<feature type="domain" description="ABC transmembrane type-1" evidence="15">
    <location>
        <begin position="21"/>
        <end position="321"/>
    </location>
</feature>
<feature type="domain" description="ABC transporter" evidence="14">
    <location>
        <begin position="357"/>
        <end position="586"/>
    </location>
</feature>
<dbReference type="Pfam" id="PF00664">
    <property type="entry name" value="ABC_membrane"/>
    <property type="match status" value="1"/>
</dbReference>
<dbReference type="InterPro" id="IPR036640">
    <property type="entry name" value="ABC1_TM_sf"/>
</dbReference>
<evidence type="ECO:0000256" key="10">
    <source>
        <dbReference type="ARBA" id="ARBA00055355"/>
    </source>
</evidence>
<feature type="transmembrane region" description="Helical" evidence="13">
    <location>
        <begin position="258"/>
        <end position="280"/>
    </location>
</feature>
<keyword evidence="5" id="KW-0354">Hemolysis</keyword>
<dbReference type="FunFam" id="3.40.50.300:FF:000299">
    <property type="entry name" value="ABC transporter ATP-binding protein/permease"/>
    <property type="match status" value="1"/>
</dbReference>
<dbReference type="Gene3D" id="1.20.1560.10">
    <property type="entry name" value="ABC transporter type 1, transmembrane domain"/>
    <property type="match status" value="1"/>
</dbReference>
<feature type="transmembrane region" description="Helical" evidence="13">
    <location>
        <begin position="147"/>
        <end position="172"/>
    </location>
</feature>
<evidence type="ECO:0000256" key="4">
    <source>
        <dbReference type="ARBA" id="ARBA00022692"/>
    </source>
</evidence>
<evidence type="ECO:0000259" key="15">
    <source>
        <dbReference type="PROSITE" id="PS50929"/>
    </source>
</evidence>
<dbReference type="AlphaFoldDB" id="A0A084Y3W4"/>
<dbReference type="STRING" id="1457154.CAPSK01_000882"/>
<dbReference type="PROSITE" id="PS00211">
    <property type="entry name" value="ABC_TRANSPORTER_1"/>
    <property type="match status" value="1"/>
</dbReference>
<evidence type="ECO:0000256" key="9">
    <source>
        <dbReference type="ARBA" id="ARBA00023136"/>
    </source>
</evidence>
<feature type="transmembrane region" description="Helical" evidence="13">
    <location>
        <begin position="72"/>
        <end position="89"/>
    </location>
</feature>
<evidence type="ECO:0000259" key="14">
    <source>
        <dbReference type="PROSITE" id="PS50893"/>
    </source>
</evidence>
<evidence type="ECO:0000256" key="2">
    <source>
        <dbReference type="ARBA" id="ARBA00022448"/>
    </source>
</evidence>
<dbReference type="InterPro" id="IPR039421">
    <property type="entry name" value="Type_1_exporter"/>
</dbReference>
<dbReference type="SUPFAM" id="SSF90123">
    <property type="entry name" value="ABC transporter transmembrane region"/>
    <property type="match status" value="1"/>
</dbReference>
<feature type="transmembrane region" description="Helical" evidence="13">
    <location>
        <begin position="21"/>
        <end position="49"/>
    </location>
</feature>
<dbReference type="SUPFAM" id="SSF52540">
    <property type="entry name" value="P-loop containing nucleoside triphosphate hydrolases"/>
    <property type="match status" value="1"/>
</dbReference>
<proteinExistence type="inferred from homology"/>
<dbReference type="GO" id="GO:0031640">
    <property type="term" value="P:killing of cells of another organism"/>
    <property type="evidence" value="ECO:0007669"/>
    <property type="project" value="UniProtKB-KW"/>
</dbReference>
<dbReference type="PROSITE" id="PS50893">
    <property type="entry name" value="ABC_TRANSPORTER_2"/>
    <property type="match status" value="1"/>
</dbReference>
<protein>
    <recommendedName>
        <fullName evidence="12">Cyclolysin secretion/processing ATP-binding protein CyaB</fullName>
    </recommendedName>
</protein>
<comment type="caution">
    <text evidence="16">The sequence shown here is derived from an EMBL/GenBank/DDBJ whole genome shotgun (WGS) entry which is preliminary data.</text>
</comment>
<evidence type="ECO:0000256" key="3">
    <source>
        <dbReference type="ARBA" id="ARBA00022475"/>
    </source>
</evidence>
<dbReference type="Pfam" id="PF00005">
    <property type="entry name" value="ABC_tran"/>
    <property type="match status" value="1"/>
</dbReference>
<evidence type="ECO:0000256" key="13">
    <source>
        <dbReference type="SAM" id="Phobius"/>
    </source>
</evidence>
<evidence type="ECO:0000256" key="8">
    <source>
        <dbReference type="ARBA" id="ARBA00022989"/>
    </source>
</evidence>
<dbReference type="GO" id="GO:0005886">
    <property type="term" value="C:plasma membrane"/>
    <property type="evidence" value="ECO:0007669"/>
    <property type="project" value="UniProtKB-SubCell"/>
</dbReference>
<dbReference type="GO" id="GO:0016887">
    <property type="term" value="F:ATP hydrolysis activity"/>
    <property type="evidence" value="ECO:0007669"/>
    <property type="project" value="InterPro"/>
</dbReference>
<comment type="function">
    <text evidence="10">Involved in the export of calmodulin-sensitive adenylate cyclase-hemolysin (cyclolysin).</text>
</comment>
<dbReference type="Gene3D" id="3.40.50.300">
    <property type="entry name" value="P-loop containing nucleotide triphosphate hydrolases"/>
    <property type="match status" value="1"/>
</dbReference>
<gene>
    <name evidence="16" type="primary">msbA_1</name>
    <name evidence="16" type="ORF">CAPSK01_000882</name>
</gene>
<dbReference type="InterPro" id="IPR003439">
    <property type="entry name" value="ABC_transporter-like_ATP-bd"/>
</dbReference>
<feature type="transmembrane region" description="Helical" evidence="13">
    <location>
        <begin position="178"/>
        <end position="198"/>
    </location>
</feature>
<dbReference type="InterPro" id="IPR027417">
    <property type="entry name" value="P-loop_NTPase"/>
</dbReference>
<dbReference type="InterPro" id="IPR017871">
    <property type="entry name" value="ABC_transporter-like_CS"/>
</dbReference>
<reference evidence="16 17" key="1">
    <citation type="submission" date="2014-07" db="EMBL/GenBank/DDBJ databases">
        <title>Expanding our view of genomic diversity in Candidatus Accumulibacter clades.</title>
        <authorList>
            <person name="Skennerton C.T."/>
            <person name="Barr J.J."/>
            <person name="Slater F.R."/>
            <person name="Bond P.L."/>
            <person name="Tyson G.W."/>
        </authorList>
    </citation>
    <scope>NUCLEOTIDE SEQUENCE [LARGE SCALE GENOMIC DNA]</scope>
    <source>
        <strain evidence="17">SK-01</strain>
    </source>
</reference>